<evidence type="ECO:0000256" key="4">
    <source>
        <dbReference type="ARBA" id="ARBA00022692"/>
    </source>
</evidence>
<dbReference type="GO" id="GO:0016020">
    <property type="term" value="C:membrane"/>
    <property type="evidence" value="ECO:0007669"/>
    <property type="project" value="UniProtKB-SubCell"/>
</dbReference>
<protein>
    <submittedName>
        <fullName evidence="9">Uncharacterized protein</fullName>
    </submittedName>
</protein>
<evidence type="ECO:0000256" key="8">
    <source>
        <dbReference type="SAM" id="Phobius"/>
    </source>
</evidence>
<evidence type="ECO:0000256" key="5">
    <source>
        <dbReference type="ARBA" id="ARBA00022970"/>
    </source>
</evidence>
<evidence type="ECO:0000256" key="1">
    <source>
        <dbReference type="ARBA" id="ARBA00004167"/>
    </source>
</evidence>
<evidence type="ECO:0000256" key="7">
    <source>
        <dbReference type="ARBA" id="ARBA00023136"/>
    </source>
</evidence>
<keyword evidence="7 8" id="KW-0472">Membrane</keyword>
<dbReference type="STRING" id="180498.A0A067JXR6"/>
<feature type="transmembrane region" description="Helical" evidence="8">
    <location>
        <begin position="20"/>
        <end position="40"/>
    </location>
</feature>
<evidence type="ECO:0000256" key="2">
    <source>
        <dbReference type="ARBA" id="ARBA00009977"/>
    </source>
</evidence>
<evidence type="ECO:0000256" key="6">
    <source>
        <dbReference type="ARBA" id="ARBA00022989"/>
    </source>
</evidence>
<evidence type="ECO:0000313" key="9">
    <source>
        <dbReference type="EMBL" id="KDP24334.1"/>
    </source>
</evidence>
<dbReference type="OrthoDB" id="770444at2759"/>
<reference evidence="9 10" key="1">
    <citation type="journal article" date="2014" name="PLoS ONE">
        <title>Global Analysis of Gene Expression Profiles in Physic Nut (Jatropha curcas L.) Seedlings Exposed to Salt Stress.</title>
        <authorList>
            <person name="Zhang L."/>
            <person name="Zhang C."/>
            <person name="Wu P."/>
            <person name="Chen Y."/>
            <person name="Li M."/>
            <person name="Jiang H."/>
            <person name="Wu G."/>
        </authorList>
    </citation>
    <scope>NUCLEOTIDE SEQUENCE [LARGE SCALE GENOMIC DNA]</scope>
    <source>
        <strain evidence="10">cv. GZQX0401</strain>
        <tissue evidence="9">Young leaves</tissue>
    </source>
</reference>
<proteinExistence type="inferred from homology"/>
<dbReference type="PANTHER" id="PTHR33228:SF76">
    <property type="entry name" value="PROTEIN GLUTAMINE DUMPER 7"/>
    <property type="match status" value="1"/>
</dbReference>
<dbReference type="AlphaFoldDB" id="A0A067JXR6"/>
<dbReference type="EMBL" id="KK915127">
    <property type="protein sequence ID" value="KDP24334.1"/>
    <property type="molecule type" value="Genomic_DNA"/>
</dbReference>
<dbReference type="Proteomes" id="UP000027138">
    <property type="component" value="Unassembled WGS sequence"/>
</dbReference>
<comment type="similarity">
    <text evidence="2">Belongs to the GLUTAMINE DUMPER 1 (TC 9.B.60) family.</text>
</comment>
<organism evidence="9 10">
    <name type="scientific">Jatropha curcas</name>
    <name type="common">Barbados nut</name>
    <dbReference type="NCBI Taxonomy" id="180498"/>
    <lineage>
        <taxon>Eukaryota</taxon>
        <taxon>Viridiplantae</taxon>
        <taxon>Streptophyta</taxon>
        <taxon>Embryophyta</taxon>
        <taxon>Tracheophyta</taxon>
        <taxon>Spermatophyta</taxon>
        <taxon>Magnoliopsida</taxon>
        <taxon>eudicotyledons</taxon>
        <taxon>Gunneridae</taxon>
        <taxon>Pentapetalae</taxon>
        <taxon>rosids</taxon>
        <taxon>fabids</taxon>
        <taxon>Malpighiales</taxon>
        <taxon>Euphorbiaceae</taxon>
        <taxon>Crotonoideae</taxon>
        <taxon>Jatropheae</taxon>
        <taxon>Jatropha</taxon>
    </lineage>
</organism>
<accession>A0A067JXR6</accession>
<gene>
    <name evidence="9" type="ORF">JCGZ_25630</name>
</gene>
<keyword evidence="4 8" id="KW-0812">Transmembrane</keyword>
<keyword evidence="5" id="KW-0029">Amino-acid transport</keyword>
<name>A0A067JXR6_JATCU</name>
<dbReference type="InterPro" id="IPR040359">
    <property type="entry name" value="GDU"/>
</dbReference>
<keyword evidence="10" id="KW-1185">Reference proteome</keyword>
<keyword evidence="6 8" id="KW-1133">Transmembrane helix</keyword>
<sequence>MSSATSIANDHFWHSPMPFLFGGLAIIIALISAVIVILACSRKNSSLNLSSEDQQENPAARLELDMAVLDEPKIVVIMAGDNLPTYIAMPEITFSTTTCCEQV</sequence>
<dbReference type="PANTHER" id="PTHR33228">
    <property type="entry name" value="PROTEIN GLUTAMINE DUMPER 4-RELATED"/>
    <property type="match status" value="1"/>
</dbReference>
<dbReference type="GO" id="GO:0080143">
    <property type="term" value="P:regulation of amino acid export"/>
    <property type="evidence" value="ECO:0007669"/>
    <property type="project" value="InterPro"/>
</dbReference>
<comment type="subcellular location">
    <subcellularLocation>
        <location evidence="1">Membrane</location>
        <topology evidence="1">Single-pass membrane protein</topology>
    </subcellularLocation>
</comment>
<keyword evidence="3" id="KW-0813">Transport</keyword>
<evidence type="ECO:0000313" key="10">
    <source>
        <dbReference type="Proteomes" id="UP000027138"/>
    </source>
</evidence>
<dbReference type="GO" id="GO:0006865">
    <property type="term" value="P:amino acid transport"/>
    <property type="evidence" value="ECO:0007669"/>
    <property type="project" value="UniProtKB-KW"/>
</dbReference>
<evidence type="ECO:0000256" key="3">
    <source>
        <dbReference type="ARBA" id="ARBA00022448"/>
    </source>
</evidence>